<keyword evidence="4" id="KW-1185">Reference proteome</keyword>
<organism evidence="3 4">
    <name type="scientific">Novipirellula caenicola</name>
    <dbReference type="NCBI Taxonomy" id="1536901"/>
    <lineage>
        <taxon>Bacteria</taxon>
        <taxon>Pseudomonadati</taxon>
        <taxon>Planctomycetota</taxon>
        <taxon>Planctomycetia</taxon>
        <taxon>Pirellulales</taxon>
        <taxon>Pirellulaceae</taxon>
        <taxon>Novipirellula</taxon>
    </lineage>
</organism>
<dbReference type="EMBL" id="BAABRO010000006">
    <property type="protein sequence ID" value="GAA5507749.1"/>
    <property type="molecule type" value="Genomic_DNA"/>
</dbReference>
<evidence type="ECO:0000313" key="4">
    <source>
        <dbReference type="Proteomes" id="UP001416858"/>
    </source>
</evidence>
<keyword evidence="2" id="KW-0472">Membrane</keyword>
<dbReference type="RefSeq" id="WP_345684591.1">
    <property type="nucleotide sequence ID" value="NZ_BAABRO010000006.1"/>
</dbReference>
<dbReference type="Proteomes" id="UP001416858">
    <property type="component" value="Unassembled WGS sequence"/>
</dbReference>
<protein>
    <recommendedName>
        <fullName evidence="5">Type I secretion system membrane fusion protein PrsE</fullName>
    </recommendedName>
</protein>
<feature type="transmembrane region" description="Helical" evidence="2">
    <location>
        <begin position="26"/>
        <end position="46"/>
    </location>
</feature>
<feature type="coiled-coil region" evidence="1">
    <location>
        <begin position="145"/>
        <end position="280"/>
    </location>
</feature>
<accession>A0ABP9VRF6</accession>
<dbReference type="InterPro" id="IPR050739">
    <property type="entry name" value="MFP"/>
</dbReference>
<keyword evidence="1" id="KW-0175">Coiled coil</keyword>
<evidence type="ECO:0000313" key="3">
    <source>
        <dbReference type="EMBL" id="GAA5507749.1"/>
    </source>
</evidence>
<sequence length="449" mass="50172">MLSEFSNQEDFSTMQMVRTGNFIRRCGRVTFVALVIAVVALLFVPWRQTARGIGTVVALDPQERPQPVMSPSKGVVSYVKEGLREGSYVQKGELLLRLTPFAAEGVSQLESQIFAAESKKASAISGLEVAKQAAALQESSGKNLAQSLKQDYLAAKQKWEQAKDEVTSLQAELSDKRNQLRIAEEVATRGLVSKEELFSKRQAVESQLAKLNKAENAVHEQSAVLLSKEEEIEAKLQEIDIKNRDASQKVLEQMQKINVIEKEILELRNKRGELDRLEVTAPRSGYIQQWYGVTGSDTIKEGDQLFVIVPETDNLAVEMKVSGNDMPLLKVGDRVRLQFEGWPAVQFVGWPSVAVGTFGGKINRVFPTDDGFGNFRVVVTPDNHFPREDGWPDDRYLRQGVRTNGWVLLKQVPLGYEIWRQLNGFPPVVATNEPNAPKDKAQKVKLPKL</sequence>
<proteinExistence type="predicted"/>
<evidence type="ECO:0008006" key="5">
    <source>
        <dbReference type="Google" id="ProtNLM"/>
    </source>
</evidence>
<dbReference type="PANTHER" id="PTHR30386:SF18">
    <property type="entry name" value="INNER MEMBRANE PROTEIN YIAV-RELATED"/>
    <property type="match status" value="1"/>
</dbReference>
<keyword evidence="2" id="KW-1133">Transmembrane helix</keyword>
<dbReference type="PANTHER" id="PTHR30386">
    <property type="entry name" value="MEMBRANE FUSION SUBUNIT OF EMRAB-TOLC MULTIDRUG EFFLUX PUMP"/>
    <property type="match status" value="1"/>
</dbReference>
<comment type="caution">
    <text evidence="3">The sequence shown here is derived from an EMBL/GenBank/DDBJ whole genome shotgun (WGS) entry which is preliminary data.</text>
</comment>
<evidence type="ECO:0000256" key="2">
    <source>
        <dbReference type="SAM" id="Phobius"/>
    </source>
</evidence>
<name>A0ABP9VRF6_9BACT</name>
<reference evidence="3 4" key="1">
    <citation type="submission" date="2024-02" db="EMBL/GenBank/DDBJ databases">
        <title>Rhodopirellula caenicola NBRC 110016.</title>
        <authorList>
            <person name="Ichikawa N."/>
            <person name="Katano-Makiyama Y."/>
            <person name="Hidaka K."/>
        </authorList>
    </citation>
    <scope>NUCLEOTIDE SEQUENCE [LARGE SCALE GENOMIC DNA]</scope>
    <source>
        <strain evidence="3 4">NBRC 110016</strain>
    </source>
</reference>
<evidence type="ECO:0000256" key="1">
    <source>
        <dbReference type="SAM" id="Coils"/>
    </source>
</evidence>
<dbReference type="PRINTS" id="PR01490">
    <property type="entry name" value="RTXTOXIND"/>
</dbReference>
<gene>
    <name evidence="3" type="ORF">Rcae01_03206</name>
</gene>
<keyword evidence="2" id="KW-0812">Transmembrane</keyword>